<dbReference type="EMBL" id="JAJJMB010017331">
    <property type="protein sequence ID" value="KAI3839716.1"/>
    <property type="molecule type" value="Genomic_DNA"/>
</dbReference>
<sequence>MVSTINSGDEVVFWILREPTGGGEGGVRQDFSRARKRRKKLWMKFLLKQYQEGRARILKATLSPYIAYYPVVKNRLNRLQIRWYREKADSPRNTGKSTISLEPSY</sequence>
<dbReference type="Proteomes" id="UP001202328">
    <property type="component" value="Unassembled WGS sequence"/>
</dbReference>
<proteinExistence type="predicted"/>
<comment type="caution">
    <text evidence="1">The sequence shown here is derived from an EMBL/GenBank/DDBJ whole genome shotgun (WGS) entry which is preliminary data.</text>
</comment>
<organism evidence="1 2">
    <name type="scientific">Papaver atlanticum</name>
    <dbReference type="NCBI Taxonomy" id="357466"/>
    <lineage>
        <taxon>Eukaryota</taxon>
        <taxon>Viridiplantae</taxon>
        <taxon>Streptophyta</taxon>
        <taxon>Embryophyta</taxon>
        <taxon>Tracheophyta</taxon>
        <taxon>Spermatophyta</taxon>
        <taxon>Magnoliopsida</taxon>
        <taxon>Ranunculales</taxon>
        <taxon>Papaveraceae</taxon>
        <taxon>Papaveroideae</taxon>
        <taxon>Papaver</taxon>
    </lineage>
</organism>
<keyword evidence="2" id="KW-1185">Reference proteome</keyword>
<reference evidence="1" key="1">
    <citation type="submission" date="2022-04" db="EMBL/GenBank/DDBJ databases">
        <title>A functionally conserved STORR gene fusion in Papaver species that diverged 16.8 million years ago.</title>
        <authorList>
            <person name="Catania T."/>
        </authorList>
    </citation>
    <scope>NUCLEOTIDE SEQUENCE</scope>
    <source>
        <strain evidence="1">S-188037</strain>
    </source>
</reference>
<protein>
    <submittedName>
        <fullName evidence="1">Uncharacterized protein</fullName>
    </submittedName>
</protein>
<name>A0AAD4X589_9MAGN</name>
<evidence type="ECO:0000313" key="1">
    <source>
        <dbReference type="EMBL" id="KAI3839716.1"/>
    </source>
</evidence>
<dbReference type="AlphaFoldDB" id="A0AAD4X589"/>
<accession>A0AAD4X589</accession>
<gene>
    <name evidence="1" type="ORF">MKW98_010021</name>
</gene>
<evidence type="ECO:0000313" key="2">
    <source>
        <dbReference type="Proteomes" id="UP001202328"/>
    </source>
</evidence>